<feature type="transmembrane region" description="Helical" evidence="7">
    <location>
        <begin position="47"/>
        <end position="67"/>
    </location>
</feature>
<evidence type="ECO:0000256" key="4">
    <source>
        <dbReference type="ARBA" id="ARBA00022692"/>
    </source>
</evidence>
<dbReference type="AlphaFoldDB" id="A0A449IKT4"/>
<organism evidence="8 9">
    <name type="scientific">Pseudomonas fragi</name>
    <dbReference type="NCBI Taxonomy" id="296"/>
    <lineage>
        <taxon>Bacteria</taxon>
        <taxon>Pseudomonadati</taxon>
        <taxon>Pseudomonadota</taxon>
        <taxon>Gammaproteobacteria</taxon>
        <taxon>Pseudomonadales</taxon>
        <taxon>Pseudomonadaceae</taxon>
        <taxon>Pseudomonas</taxon>
    </lineage>
</organism>
<dbReference type="GO" id="GO:0005886">
    <property type="term" value="C:plasma membrane"/>
    <property type="evidence" value="ECO:0007669"/>
    <property type="project" value="UniProtKB-SubCell"/>
</dbReference>
<evidence type="ECO:0000313" key="8">
    <source>
        <dbReference type="EMBL" id="VFB20066.1"/>
    </source>
</evidence>
<feature type="transmembrane region" description="Helical" evidence="7">
    <location>
        <begin position="79"/>
        <end position="105"/>
    </location>
</feature>
<reference evidence="8 9" key="1">
    <citation type="submission" date="2019-02" db="EMBL/GenBank/DDBJ databases">
        <authorList>
            <consortium name="Pathogen Informatics"/>
        </authorList>
    </citation>
    <scope>NUCLEOTIDE SEQUENCE [LARGE SCALE GENOMIC DNA]</scope>
    <source>
        <strain evidence="8 9">3012STDY7103891</strain>
    </source>
</reference>
<feature type="transmembrane region" description="Helical" evidence="7">
    <location>
        <begin position="291"/>
        <end position="310"/>
    </location>
</feature>
<evidence type="ECO:0000256" key="7">
    <source>
        <dbReference type="SAM" id="Phobius"/>
    </source>
</evidence>
<feature type="transmembrane region" description="Helical" evidence="7">
    <location>
        <begin position="143"/>
        <end position="163"/>
    </location>
</feature>
<feature type="transmembrane region" description="Helical" evidence="7">
    <location>
        <begin position="111"/>
        <end position="136"/>
    </location>
</feature>
<gene>
    <name evidence="8" type="primary">wzxC</name>
    <name evidence="8" type="ORF">NCTC10754_02678</name>
</gene>
<comment type="subcellular location">
    <subcellularLocation>
        <location evidence="1">Cell membrane</location>
        <topology evidence="1">Multi-pass membrane protein</topology>
    </subcellularLocation>
</comment>
<dbReference type="PANTHER" id="PTHR30250:SF10">
    <property type="entry name" value="LIPOPOLYSACCHARIDE BIOSYNTHESIS PROTEIN WZXC"/>
    <property type="match status" value="1"/>
</dbReference>
<dbReference type="CDD" id="cd13127">
    <property type="entry name" value="MATE_tuaB_like"/>
    <property type="match status" value="1"/>
</dbReference>
<keyword evidence="5 7" id="KW-1133">Transmembrane helix</keyword>
<dbReference type="InterPro" id="IPR050833">
    <property type="entry name" value="Poly_Biosynth_Transport"/>
</dbReference>
<dbReference type="Pfam" id="PF13440">
    <property type="entry name" value="Polysacc_synt_3"/>
    <property type="match status" value="1"/>
</dbReference>
<accession>A0A449IKT4</accession>
<protein>
    <submittedName>
        <fullName evidence="8">Lipopolysaccharide biosynthesis protein wzxC</fullName>
    </submittedName>
</protein>
<feature type="transmembrane region" description="Helical" evidence="7">
    <location>
        <begin position="169"/>
        <end position="190"/>
    </location>
</feature>
<evidence type="ECO:0000256" key="3">
    <source>
        <dbReference type="ARBA" id="ARBA00022475"/>
    </source>
</evidence>
<feature type="transmembrane region" description="Helical" evidence="7">
    <location>
        <begin position="384"/>
        <end position="404"/>
    </location>
</feature>
<dbReference type="Proteomes" id="UP000330809">
    <property type="component" value="Unassembled WGS sequence"/>
</dbReference>
<comment type="similarity">
    <text evidence="2">Belongs to the polysaccharide synthase family.</text>
</comment>
<sequence length="436" mass="48693">MNRSNSLYRSIGKSIVGRYAVYAVNLLSMMLLARIFTPQIFGTVASIGVFYLFFQVMSEAGLGPAIINIDKLDKENRNGLFGLTLTVGTLLGVLFFLSAPIFVIFYQQEDIGTVVPFVSVALFFFSAAIVPTAFLLRDQAFFRIANAGVLSEIISTLATIILFKFTEPLYALASKAIFSSATNFFVVYYFSDATEFGRPKWGSKFSAIKPLLSFSSYQFSFNFINYFARNLDNILVGKYMGVVSLGIYDKAYQLMRYPLMLLTFAMTPAIQPSIRKYAHDKDKVLAIHQDFTFKLSLVGAAAGLTIFLLSDWIVKIMLGSQWLSVIPIIKVLAISIPAQVVLSTSGSFFQAMNRSDLLLYSGLISTVILVLAISWGIYERNMISLSWALVIAFHINFIQAYYILHCKLLNKGLLSFFLRMVPAATTTLGMTLWYLV</sequence>
<evidence type="ECO:0000256" key="2">
    <source>
        <dbReference type="ARBA" id="ARBA00007430"/>
    </source>
</evidence>
<dbReference type="RefSeq" id="WP_133144475.1">
    <property type="nucleotide sequence ID" value="NZ_CAACYJ010000035.1"/>
</dbReference>
<keyword evidence="3" id="KW-1003">Cell membrane</keyword>
<name>A0A449IKT4_PSEFR</name>
<feature type="transmembrane region" description="Helical" evidence="7">
    <location>
        <begin position="416"/>
        <end position="435"/>
    </location>
</feature>
<keyword evidence="4 7" id="KW-0812">Transmembrane</keyword>
<feature type="transmembrane region" description="Helical" evidence="7">
    <location>
        <begin position="322"/>
        <end position="345"/>
    </location>
</feature>
<keyword evidence="6 7" id="KW-0472">Membrane</keyword>
<evidence type="ECO:0000256" key="1">
    <source>
        <dbReference type="ARBA" id="ARBA00004651"/>
    </source>
</evidence>
<feature type="transmembrane region" description="Helical" evidence="7">
    <location>
        <begin position="357"/>
        <end position="378"/>
    </location>
</feature>
<feature type="transmembrane region" description="Helical" evidence="7">
    <location>
        <begin position="20"/>
        <end position="41"/>
    </location>
</feature>
<dbReference type="EMBL" id="CAACYJ010000035">
    <property type="protein sequence ID" value="VFB20066.1"/>
    <property type="molecule type" value="Genomic_DNA"/>
</dbReference>
<evidence type="ECO:0000256" key="5">
    <source>
        <dbReference type="ARBA" id="ARBA00022989"/>
    </source>
</evidence>
<evidence type="ECO:0000256" key="6">
    <source>
        <dbReference type="ARBA" id="ARBA00023136"/>
    </source>
</evidence>
<dbReference type="PANTHER" id="PTHR30250">
    <property type="entry name" value="PST FAMILY PREDICTED COLANIC ACID TRANSPORTER"/>
    <property type="match status" value="1"/>
</dbReference>
<proteinExistence type="inferred from homology"/>
<evidence type="ECO:0000313" key="9">
    <source>
        <dbReference type="Proteomes" id="UP000330809"/>
    </source>
</evidence>